<keyword evidence="2" id="KW-0804">Transcription</keyword>
<keyword evidence="6" id="KW-1185">Reference proteome</keyword>
<feature type="domain" description="HTH bat-type" evidence="3">
    <location>
        <begin position="156"/>
        <end position="207"/>
    </location>
</feature>
<sequence>MKHVAFSVTYPPESAHPVHQGLMREEVLSRAELLVWGPTDQVTTLVWYDGDRESVRRVLDGVDSLVEASLVPGDGGTYAFTHQTAFELPAAVVDLVARAKLAFLPPVTFLDDGTARFEAVGESRSLSEFHVRLSDLLGARIERVREFDRAPSAATLTERQRAALEAAAAVGYYDVPRTGSVADVAERLDCARSTAGELLRKAESAVVFDVLDGLDGHNDLDGGAV</sequence>
<evidence type="ECO:0000313" key="6">
    <source>
        <dbReference type="Proteomes" id="UP001595921"/>
    </source>
</evidence>
<dbReference type="Pfam" id="PF24278">
    <property type="entry name" value="HVO_0513_N"/>
    <property type="match status" value="1"/>
</dbReference>
<dbReference type="Proteomes" id="UP001595921">
    <property type="component" value="Unassembled WGS sequence"/>
</dbReference>
<evidence type="ECO:0000313" key="5">
    <source>
        <dbReference type="EMBL" id="MFC4358365.1"/>
    </source>
</evidence>
<dbReference type="PANTHER" id="PTHR34236:SF1">
    <property type="entry name" value="DIMETHYL SULFOXIDE REDUCTASE TRANSCRIPTIONAL ACTIVATOR"/>
    <property type="match status" value="1"/>
</dbReference>
<dbReference type="InterPro" id="IPR056493">
    <property type="entry name" value="HVO_0513_N"/>
</dbReference>
<dbReference type="AlphaFoldDB" id="A0ABD5PBN7"/>
<organism evidence="5 6">
    <name type="scientific">Halobium salinum</name>
    <dbReference type="NCBI Taxonomy" id="1364940"/>
    <lineage>
        <taxon>Archaea</taxon>
        <taxon>Methanobacteriati</taxon>
        <taxon>Methanobacteriota</taxon>
        <taxon>Stenosarchaea group</taxon>
        <taxon>Halobacteria</taxon>
        <taxon>Halobacteriales</taxon>
        <taxon>Haloferacaceae</taxon>
        <taxon>Halobium</taxon>
    </lineage>
</organism>
<dbReference type="PANTHER" id="PTHR34236">
    <property type="entry name" value="DIMETHYL SULFOXIDE REDUCTASE TRANSCRIPTIONAL ACTIVATOR"/>
    <property type="match status" value="1"/>
</dbReference>
<dbReference type="Pfam" id="PF04967">
    <property type="entry name" value="HTH_10"/>
    <property type="match status" value="1"/>
</dbReference>
<accession>A0ABD5PBN7</accession>
<keyword evidence="1" id="KW-0805">Transcription regulation</keyword>
<evidence type="ECO:0000256" key="1">
    <source>
        <dbReference type="ARBA" id="ARBA00023015"/>
    </source>
</evidence>
<protein>
    <submittedName>
        <fullName evidence="5">Helix-turn-helix domain-containing protein</fullName>
    </submittedName>
</protein>
<reference evidence="5 6" key="1">
    <citation type="journal article" date="2019" name="Int. J. Syst. Evol. Microbiol.">
        <title>The Global Catalogue of Microorganisms (GCM) 10K type strain sequencing project: providing services to taxonomists for standard genome sequencing and annotation.</title>
        <authorList>
            <consortium name="The Broad Institute Genomics Platform"/>
            <consortium name="The Broad Institute Genome Sequencing Center for Infectious Disease"/>
            <person name="Wu L."/>
            <person name="Ma J."/>
        </authorList>
    </citation>
    <scope>NUCLEOTIDE SEQUENCE [LARGE SCALE GENOMIC DNA]</scope>
    <source>
        <strain evidence="5 6">CGMCC 1.12553</strain>
    </source>
</reference>
<gene>
    <name evidence="5" type="ORF">ACFO0N_10455</name>
</gene>
<evidence type="ECO:0000259" key="3">
    <source>
        <dbReference type="Pfam" id="PF04967"/>
    </source>
</evidence>
<dbReference type="EMBL" id="JBHSDS010000006">
    <property type="protein sequence ID" value="MFC4358365.1"/>
    <property type="molecule type" value="Genomic_DNA"/>
</dbReference>
<dbReference type="RefSeq" id="WP_267623932.1">
    <property type="nucleotide sequence ID" value="NZ_JAODIW010000008.1"/>
</dbReference>
<evidence type="ECO:0000256" key="2">
    <source>
        <dbReference type="ARBA" id="ARBA00023163"/>
    </source>
</evidence>
<comment type="caution">
    <text evidence="5">The sequence shown here is derived from an EMBL/GenBank/DDBJ whole genome shotgun (WGS) entry which is preliminary data.</text>
</comment>
<proteinExistence type="predicted"/>
<dbReference type="InterPro" id="IPR007050">
    <property type="entry name" value="HTH_bacterioopsin"/>
</dbReference>
<feature type="domain" description="HVO-0513-like N-terminal" evidence="4">
    <location>
        <begin position="16"/>
        <end position="146"/>
    </location>
</feature>
<name>A0ABD5PBN7_9EURY</name>
<evidence type="ECO:0000259" key="4">
    <source>
        <dbReference type="Pfam" id="PF24278"/>
    </source>
</evidence>